<name>A0A6C0F235_9ZZZZ</name>
<dbReference type="SUPFAM" id="SSF55811">
    <property type="entry name" value="Nudix"/>
    <property type="match status" value="1"/>
</dbReference>
<sequence>MAGIMFTDGKFVLAGYNPRKFHISGIGGKAKEGETAIHTAIRETLEELFELETIPEDLTTMLYENLTFDTVFSSNGYTNFIMDFRYDLEVIFNAISKFDVRSRVYSTIPQTLEQLLMTRIVVPEAELSHLMLIPCIYNIGLDELFIKDIYTFKNYERSIR</sequence>
<proteinExistence type="predicted"/>
<accession>A0A6C0F235</accession>
<reference evidence="1" key="1">
    <citation type="journal article" date="2020" name="Nature">
        <title>Giant virus diversity and host interactions through global metagenomics.</title>
        <authorList>
            <person name="Schulz F."/>
            <person name="Roux S."/>
            <person name="Paez-Espino D."/>
            <person name="Jungbluth S."/>
            <person name="Walsh D.A."/>
            <person name="Denef V.J."/>
            <person name="McMahon K.D."/>
            <person name="Konstantinidis K.T."/>
            <person name="Eloe-Fadrosh E.A."/>
            <person name="Kyrpides N.C."/>
            <person name="Woyke T."/>
        </authorList>
    </citation>
    <scope>NUCLEOTIDE SEQUENCE</scope>
    <source>
        <strain evidence="1">GVMAG-M-3300009181-41</strain>
    </source>
</reference>
<protein>
    <submittedName>
        <fullName evidence="1">Uncharacterized protein</fullName>
    </submittedName>
</protein>
<organism evidence="1">
    <name type="scientific">viral metagenome</name>
    <dbReference type="NCBI Taxonomy" id="1070528"/>
    <lineage>
        <taxon>unclassified sequences</taxon>
        <taxon>metagenomes</taxon>
        <taxon>organismal metagenomes</taxon>
    </lineage>
</organism>
<evidence type="ECO:0000313" key="1">
    <source>
        <dbReference type="EMBL" id="QHT35637.1"/>
    </source>
</evidence>
<dbReference type="AlphaFoldDB" id="A0A6C0F235"/>
<dbReference type="InterPro" id="IPR015797">
    <property type="entry name" value="NUDIX_hydrolase-like_dom_sf"/>
</dbReference>
<dbReference type="Gene3D" id="3.90.79.10">
    <property type="entry name" value="Nucleoside Triphosphate Pyrophosphohydrolase"/>
    <property type="match status" value="1"/>
</dbReference>
<dbReference type="EMBL" id="MN739025">
    <property type="protein sequence ID" value="QHT35637.1"/>
    <property type="molecule type" value="Genomic_DNA"/>
</dbReference>